<dbReference type="InterPro" id="IPR027417">
    <property type="entry name" value="P-loop_NTPase"/>
</dbReference>
<dbReference type="AlphaFoldDB" id="A0A9P1GZM8"/>
<dbReference type="Pfam" id="PF00004">
    <property type="entry name" value="AAA"/>
    <property type="match status" value="1"/>
</dbReference>
<dbReference type="OrthoDB" id="10042665at2759"/>
<dbReference type="GO" id="GO:0016887">
    <property type="term" value="F:ATP hydrolysis activity"/>
    <property type="evidence" value="ECO:0007669"/>
    <property type="project" value="InterPro"/>
</dbReference>
<accession>A0A9P1GZM8</accession>
<reference evidence="3" key="1">
    <citation type="submission" date="2022-11" db="EMBL/GenBank/DDBJ databases">
        <authorList>
            <person name="Scott C."/>
            <person name="Bruce N."/>
        </authorList>
    </citation>
    <scope>NUCLEOTIDE SEQUENCE</scope>
</reference>
<dbReference type="InterPro" id="IPR003593">
    <property type="entry name" value="AAA+_ATPase"/>
</dbReference>
<dbReference type="CDD" id="cd19481">
    <property type="entry name" value="RecA-like_protease"/>
    <property type="match status" value="1"/>
</dbReference>
<dbReference type="GO" id="GO:0005524">
    <property type="term" value="F:ATP binding"/>
    <property type="evidence" value="ECO:0007669"/>
    <property type="project" value="InterPro"/>
</dbReference>
<dbReference type="InterPro" id="IPR003959">
    <property type="entry name" value="ATPase_AAA_core"/>
</dbReference>
<evidence type="ECO:0000256" key="1">
    <source>
        <dbReference type="SAM" id="MobiDB-lite"/>
    </source>
</evidence>
<gene>
    <name evidence="3" type="ORF">PPNO1_LOCUS3022</name>
</gene>
<keyword evidence="4" id="KW-1185">Reference proteome</keyword>
<feature type="region of interest" description="Disordered" evidence="1">
    <location>
        <begin position="23"/>
        <end position="82"/>
    </location>
</feature>
<dbReference type="Proteomes" id="UP000838763">
    <property type="component" value="Unassembled WGS sequence"/>
</dbReference>
<dbReference type="SUPFAM" id="SSF52540">
    <property type="entry name" value="P-loop containing nucleoside triphosphate hydrolases"/>
    <property type="match status" value="1"/>
</dbReference>
<protein>
    <recommendedName>
        <fullName evidence="2">AAA+ ATPase domain-containing protein</fullName>
    </recommendedName>
</protein>
<sequence length="649" mass="73778">MATDNTAFQYDSILRGEFFQDIAEDVADEVDGDGDGDGDDDDDADADGEDDVDDHAGTPPVSPRPKRASAQPQPDKTEASDWIPELKKVVQLTGDDGYTHIIGLESYTPAARPSRKDNEDEKQPFEEYAVLLKAVIERYEKRARFQLELQSEGKLKALSLAPETDESTRKALGLLVDFIHSPMGHQRLIDAYNELPVLFQDSAEKESNGMGCILESVEFEEKEDEKPTWNLNFYAVTTMGTGFTSNATYTPWNTFLECFLHYKGPASLTVGDCERRLVDLDSAFEVDERVIIDRKSETQFSKIDDNLGVTVGSCFADYLRTGDATFQEEWMVDPKSYVKADDPDLSDDDYFMCRNNIVGFVVGQKVWVQYIRTSSLTEIEWGRDPFRSLQLGEERKRLVHRLVTGFANDKTDAYDDVVAGKGKGLIFLLHGPPGLGKTLTAESVAESAKRPLYRITTGELSTEVQTLESQLTDIFKIGARWKAVVLLDEADVLMSRRTVEDLRRNSIVAVFLRLLEYYKGLLFLTTNRHDDFDEAFWSRIHVTIQYKELTAAWKTNIWREHIQRACMNNSKENLWTEEMFQVLGELASNGRDIKNYARTAYAFARAEDEDVILDHILIVLRNNLHERILNAHVDVFSKLDLLTKKKLRQ</sequence>
<dbReference type="Gene3D" id="3.40.50.300">
    <property type="entry name" value="P-loop containing nucleotide triphosphate hydrolases"/>
    <property type="match status" value="1"/>
</dbReference>
<dbReference type="PANTHER" id="PTHR46411:SF2">
    <property type="entry name" value="AAA+ ATPASE DOMAIN-CONTAINING PROTEIN"/>
    <property type="match status" value="1"/>
</dbReference>
<evidence type="ECO:0000313" key="3">
    <source>
        <dbReference type="EMBL" id="CAI4213275.1"/>
    </source>
</evidence>
<evidence type="ECO:0000313" key="4">
    <source>
        <dbReference type="Proteomes" id="UP000838763"/>
    </source>
</evidence>
<feature type="domain" description="AAA+ ATPase" evidence="2">
    <location>
        <begin position="423"/>
        <end position="550"/>
    </location>
</feature>
<dbReference type="PANTHER" id="PTHR46411">
    <property type="entry name" value="FAMILY ATPASE, PUTATIVE-RELATED"/>
    <property type="match status" value="1"/>
</dbReference>
<name>A0A9P1GZM8_9PEZI</name>
<dbReference type="SMART" id="SM00382">
    <property type="entry name" value="AAA"/>
    <property type="match status" value="1"/>
</dbReference>
<feature type="compositionally biased region" description="Acidic residues" evidence="1">
    <location>
        <begin position="23"/>
        <end position="53"/>
    </location>
</feature>
<proteinExistence type="predicted"/>
<dbReference type="EMBL" id="CALLCH030000007">
    <property type="protein sequence ID" value="CAI4213275.1"/>
    <property type="molecule type" value="Genomic_DNA"/>
</dbReference>
<comment type="caution">
    <text evidence="3">The sequence shown here is derived from an EMBL/GenBank/DDBJ whole genome shotgun (WGS) entry which is preliminary data.</text>
</comment>
<organism evidence="3 4">
    <name type="scientific">Parascedosporium putredinis</name>
    <dbReference type="NCBI Taxonomy" id="1442378"/>
    <lineage>
        <taxon>Eukaryota</taxon>
        <taxon>Fungi</taxon>
        <taxon>Dikarya</taxon>
        <taxon>Ascomycota</taxon>
        <taxon>Pezizomycotina</taxon>
        <taxon>Sordariomycetes</taxon>
        <taxon>Hypocreomycetidae</taxon>
        <taxon>Microascales</taxon>
        <taxon>Microascaceae</taxon>
        <taxon>Parascedosporium</taxon>
    </lineage>
</organism>
<evidence type="ECO:0000259" key="2">
    <source>
        <dbReference type="SMART" id="SM00382"/>
    </source>
</evidence>